<feature type="domain" description="Helicase ATP-binding" evidence="6">
    <location>
        <begin position="126"/>
        <end position="299"/>
    </location>
</feature>
<name>A0A8K0P0I2_LADFU</name>
<dbReference type="InterPro" id="IPR050474">
    <property type="entry name" value="Hel308_SKI2-like"/>
</dbReference>
<gene>
    <name evidence="8" type="ORF">J437_LFUL008989</name>
</gene>
<dbReference type="SUPFAM" id="SSF52540">
    <property type="entry name" value="P-loop containing nucleoside triphosphate hydrolases"/>
    <property type="match status" value="1"/>
</dbReference>
<evidence type="ECO:0000313" key="9">
    <source>
        <dbReference type="Proteomes" id="UP000792457"/>
    </source>
</evidence>
<proteinExistence type="predicted"/>
<dbReference type="EMBL" id="KZ308376">
    <property type="protein sequence ID" value="KAG8228532.1"/>
    <property type="molecule type" value="Genomic_DNA"/>
</dbReference>
<dbReference type="PANTHER" id="PTHR47961:SF6">
    <property type="entry name" value="DNA-DIRECTED DNA POLYMERASE"/>
    <property type="match status" value="1"/>
</dbReference>
<dbReference type="GO" id="GO:0003676">
    <property type="term" value="F:nucleic acid binding"/>
    <property type="evidence" value="ECO:0007669"/>
    <property type="project" value="InterPro"/>
</dbReference>
<evidence type="ECO:0000256" key="5">
    <source>
        <dbReference type="SAM" id="MobiDB-lite"/>
    </source>
</evidence>
<evidence type="ECO:0000313" key="8">
    <source>
        <dbReference type="EMBL" id="KAG8228532.1"/>
    </source>
</evidence>
<keyword evidence="9" id="KW-1185">Reference proteome</keyword>
<evidence type="ECO:0000259" key="7">
    <source>
        <dbReference type="PROSITE" id="PS51194"/>
    </source>
</evidence>
<dbReference type="InterPro" id="IPR011545">
    <property type="entry name" value="DEAD/DEAH_box_helicase_dom"/>
</dbReference>
<reference evidence="8" key="1">
    <citation type="submission" date="2013-04" db="EMBL/GenBank/DDBJ databases">
        <authorList>
            <person name="Qu J."/>
            <person name="Murali S.C."/>
            <person name="Bandaranaike D."/>
            <person name="Bellair M."/>
            <person name="Blankenburg K."/>
            <person name="Chao H."/>
            <person name="Dinh H."/>
            <person name="Doddapaneni H."/>
            <person name="Downs B."/>
            <person name="Dugan-Rocha S."/>
            <person name="Elkadiri S."/>
            <person name="Gnanaolivu R.D."/>
            <person name="Hernandez B."/>
            <person name="Javaid M."/>
            <person name="Jayaseelan J.C."/>
            <person name="Lee S."/>
            <person name="Li M."/>
            <person name="Ming W."/>
            <person name="Munidasa M."/>
            <person name="Muniz J."/>
            <person name="Nguyen L."/>
            <person name="Ongeri F."/>
            <person name="Osuji N."/>
            <person name="Pu L.-L."/>
            <person name="Puazo M."/>
            <person name="Qu C."/>
            <person name="Quiroz J."/>
            <person name="Raj R."/>
            <person name="Weissenberger G."/>
            <person name="Xin Y."/>
            <person name="Zou X."/>
            <person name="Han Y."/>
            <person name="Richards S."/>
            <person name="Worley K."/>
            <person name="Muzny D."/>
            <person name="Gibbs R."/>
        </authorList>
    </citation>
    <scope>NUCLEOTIDE SEQUENCE</scope>
    <source>
        <strain evidence="8">Sampled in the wild</strain>
    </source>
</reference>
<evidence type="ECO:0000256" key="2">
    <source>
        <dbReference type="ARBA" id="ARBA00022801"/>
    </source>
</evidence>
<dbReference type="GO" id="GO:0004386">
    <property type="term" value="F:helicase activity"/>
    <property type="evidence" value="ECO:0007669"/>
    <property type="project" value="UniProtKB-KW"/>
</dbReference>
<sequence length="529" mass="58543">MEEDFNSAYIGENTLAAIEIAENAEKCKHISINRINNEYNKEVQGPKSILSEGSPADIFELEESGSDHNNGNSGGEKHNDDKRESMEENTVKCNMGDWGLPKSILKKYEEMGVKDMFQWQVECLSNQLVLSGKNLIYSAPTSAGKTLVAELLTIKTVIECKKKAIIILPFVSVVVEKTSHFQSLVEGYGIRVEGFMGGHSPIGGFQRTDIAICTIEKANSLINRLMEDGGLGKLGIVVVDELHLLGDSHRGYLLELLLTKLQYMCARDSFTIQIIGMSATLPNLKLLANWLHAELYQTDFRPVPLKEYIKFDKNIYDRDLKLVSRVNLHLPIQGDSDDLALLCVETISEGFSVLIFCPTKNWCEKLAETVAKSFYLIGSSGSPALKADDTVQKFISHLTKSPVTDVLEKLKRSPVGLDPILAKTVSFGVAFHHAGLTMDEREILEASFRSGSLRVLVATSTLSSGVNLPARRVIIRTPLFHGQLLDVLTYRQMIGRAGRMGVNTAGESILVCHEKERGMVERLLTSDLP</sequence>
<dbReference type="CDD" id="cd18026">
    <property type="entry name" value="DEXHc_POLQ-like"/>
    <property type="match status" value="1"/>
</dbReference>
<keyword evidence="1" id="KW-0547">Nucleotide-binding</keyword>
<dbReference type="FunFam" id="3.40.50.300:FF:000885">
    <property type="entry name" value="DNA polymerase theta"/>
    <property type="match status" value="1"/>
</dbReference>
<protein>
    <recommendedName>
        <fullName evidence="10">DNA polymerase theta</fullName>
    </recommendedName>
</protein>
<dbReference type="Pfam" id="PF00271">
    <property type="entry name" value="Helicase_C"/>
    <property type="match status" value="1"/>
</dbReference>
<keyword evidence="3" id="KW-0347">Helicase</keyword>
<dbReference type="SMART" id="SM00487">
    <property type="entry name" value="DEXDc"/>
    <property type="match status" value="1"/>
</dbReference>
<feature type="domain" description="Helicase C-terminal" evidence="7">
    <location>
        <begin position="338"/>
        <end position="529"/>
    </location>
</feature>
<dbReference type="InterPro" id="IPR014001">
    <property type="entry name" value="Helicase_ATP-bd"/>
</dbReference>
<dbReference type="FunFam" id="3.40.50.300:FF:000968">
    <property type="entry name" value="Helicase and polymerase-containing protein TEBICHI"/>
    <property type="match status" value="1"/>
</dbReference>
<feature type="region of interest" description="Disordered" evidence="5">
    <location>
        <begin position="61"/>
        <end position="90"/>
    </location>
</feature>
<evidence type="ECO:0000259" key="6">
    <source>
        <dbReference type="PROSITE" id="PS51192"/>
    </source>
</evidence>
<dbReference type="CDD" id="cd18795">
    <property type="entry name" value="SF2_C_Ski2"/>
    <property type="match status" value="1"/>
</dbReference>
<dbReference type="GO" id="GO:0016787">
    <property type="term" value="F:hydrolase activity"/>
    <property type="evidence" value="ECO:0007669"/>
    <property type="project" value="UniProtKB-KW"/>
</dbReference>
<dbReference type="GO" id="GO:0005524">
    <property type="term" value="F:ATP binding"/>
    <property type="evidence" value="ECO:0007669"/>
    <property type="project" value="UniProtKB-KW"/>
</dbReference>
<dbReference type="SMART" id="SM00490">
    <property type="entry name" value="HELICc"/>
    <property type="match status" value="1"/>
</dbReference>
<feature type="compositionally biased region" description="Basic and acidic residues" evidence="5">
    <location>
        <begin position="75"/>
        <end position="90"/>
    </location>
</feature>
<dbReference type="AlphaFoldDB" id="A0A8K0P0I2"/>
<evidence type="ECO:0000256" key="3">
    <source>
        <dbReference type="ARBA" id="ARBA00022806"/>
    </source>
</evidence>
<dbReference type="PROSITE" id="PS51192">
    <property type="entry name" value="HELICASE_ATP_BIND_1"/>
    <property type="match status" value="1"/>
</dbReference>
<evidence type="ECO:0008006" key="10">
    <source>
        <dbReference type="Google" id="ProtNLM"/>
    </source>
</evidence>
<accession>A0A8K0P0I2</accession>
<dbReference type="InterPro" id="IPR001650">
    <property type="entry name" value="Helicase_C-like"/>
</dbReference>
<keyword evidence="2" id="KW-0378">Hydrolase</keyword>
<evidence type="ECO:0000256" key="4">
    <source>
        <dbReference type="ARBA" id="ARBA00022840"/>
    </source>
</evidence>
<dbReference type="PROSITE" id="PS51194">
    <property type="entry name" value="HELICASE_CTER"/>
    <property type="match status" value="1"/>
</dbReference>
<feature type="non-terminal residue" evidence="8">
    <location>
        <position position="1"/>
    </location>
</feature>
<comment type="caution">
    <text evidence="8">The sequence shown here is derived from an EMBL/GenBank/DDBJ whole genome shotgun (WGS) entry which is preliminary data.</text>
</comment>
<dbReference type="OrthoDB" id="2320933at2759"/>
<evidence type="ECO:0000256" key="1">
    <source>
        <dbReference type="ARBA" id="ARBA00022741"/>
    </source>
</evidence>
<reference evidence="8" key="2">
    <citation type="submission" date="2017-10" db="EMBL/GenBank/DDBJ databases">
        <title>Ladona fulva Genome sequencing and assembly.</title>
        <authorList>
            <person name="Murali S."/>
            <person name="Richards S."/>
            <person name="Bandaranaike D."/>
            <person name="Bellair M."/>
            <person name="Blankenburg K."/>
            <person name="Chao H."/>
            <person name="Dinh H."/>
            <person name="Doddapaneni H."/>
            <person name="Dugan-Rocha S."/>
            <person name="Elkadiri S."/>
            <person name="Gnanaolivu R."/>
            <person name="Hernandez B."/>
            <person name="Skinner E."/>
            <person name="Javaid M."/>
            <person name="Lee S."/>
            <person name="Li M."/>
            <person name="Ming W."/>
            <person name="Munidasa M."/>
            <person name="Muniz J."/>
            <person name="Nguyen L."/>
            <person name="Hughes D."/>
            <person name="Osuji N."/>
            <person name="Pu L.-L."/>
            <person name="Puazo M."/>
            <person name="Qu C."/>
            <person name="Quiroz J."/>
            <person name="Raj R."/>
            <person name="Weissenberger G."/>
            <person name="Xin Y."/>
            <person name="Zou X."/>
            <person name="Han Y."/>
            <person name="Worley K."/>
            <person name="Muzny D."/>
            <person name="Gibbs R."/>
        </authorList>
    </citation>
    <scope>NUCLEOTIDE SEQUENCE</scope>
    <source>
        <strain evidence="8">Sampled in the wild</strain>
    </source>
</reference>
<keyword evidence="4" id="KW-0067">ATP-binding</keyword>
<dbReference type="Pfam" id="PF00270">
    <property type="entry name" value="DEAD"/>
    <property type="match status" value="1"/>
</dbReference>
<dbReference type="Gene3D" id="3.40.50.300">
    <property type="entry name" value="P-loop containing nucleotide triphosphate hydrolases"/>
    <property type="match status" value="2"/>
</dbReference>
<dbReference type="InterPro" id="IPR027417">
    <property type="entry name" value="P-loop_NTPase"/>
</dbReference>
<dbReference type="PANTHER" id="PTHR47961">
    <property type="entry name" value="DNA POLYMERASE THETA, PUTATIVE (AFU_ORTHOLOGUE AFUA_1G05260)-RELATED"/>
    <property type="match status" value="1"/>
</dbReference>
<dbReference type="Proteomes" id="UP000792457">
    <property type="component" value="Unassembled WGS sequence"/>
</dbReference>
<organism evidence="8 9">
    <name type="scientific">Ladona fulva</name>
    <name type="common">Scarce chaser dragonfly</name>
    <name type="synonym">Libellula fulva</name>
    <dbReference type="NCBI Taxonomy" id="123851"/>
    <lineage>
        <taxon>Eukaryota</taxon>
        <taxon>Metazoa</taxon>
        <taxon>Ecdysozoa</taxon>
        <taxon>Arthropoda</taxon>
        <taxon>Hexapoda</taxon>
        <taxon>Insecta</taxon>
        <taxon>Pterygota</taxon>
        <taxon>Palaeoptera</taxon>
        <taxon>Odonata</taxon>
        <taxon>Epiprocta</taxon>
        <taxon>Anisoptera</taxon>
        <taxon>Libelluloidea</taxon>
        <taxon>Libellulidae</taxon>
        <taxon>Ladona</taxon>
    </lineage>
</organism>